<dbReference type="Pfam" id="PF00046">
    <property type="entry name" value="Homeodomain"/>
    <property type="match status" value="1"/>
</dbReference>
<evidence type="ECO:0000256" key="2">
    <source>
        <dbReference type="ARBA" id="ARBA00023125"/>
    </source>
</evidence>
<dbReference type="CDD" id="cd00086">
    <property type="entry name" value="homeodomain"/>
    <property type="match status" value="1"/>
</dbReference>
<feature type="region of interest" description="Disordered" evidence="7">
    <location>
        <begin position="49"/>
        <end position="78"/>
    </location>
</feature>
<evidence type="ECO:0000313" key="10">
    <source>
        <dbReference type="RefSeq" id="XP_013794043.1"/>
    </source>
</evidence>
<accession>A0ABM1C4L5</accession>
<evidence type="ECO:0000256" key="4">
    <source>
        <dbReference type="ARBA" id="ARBA00023242"/>
    </source>
</evidence>
<evidence type="ECO:0000256" key="6">
    <source>
        <dbReference type="RuleBase" id="RU000682"/>
    </source>
</evidence>
<dbReference type="PROSITE" id="PS50071">
    <property type="entry name" value="HOMEOBOX_2"/>
    <property type="match status" value="1"/>
</dbReference>
<keyword evidence="9" id="KW-1185">Reference proteome</keyword>
<evidence type="ECO:0000256" key="1">
    <source>
        <dbReference type="ARBA" id="ARBA00004123"/>
    </source>
</evidence>
<evidence type="ECO:0000313" key="11">
    <source>
        <dbReference type="RefSeq" id="XP_022237301.1"/>
    </source>
</evidence>
<dbReference type="PANTHER" id="PTHR24329:SF543">
    <property type="entry name" value="FI01017P-RELATED"/>
    <property type="match status" value="1"/>
</dbReference>
<protein>
    <submittedName>
        <fullName evidence="10 11">ALX homeobox protein 1-like</fullName>
    </submittedName>
</protein>
<evidence type="ECO:0000259" key="8">
    <source>
        <dbReference type="PROSITE" id="PS50071"/>
    </source>
</evidence>
<evidence type="ECO:0000256" key="7">
    <source>
        <dbReference type="SAM" id="MobiDB-lite"/>
    </source>
</evidence>
<dbReference type="PANTHER" id="PTHR24329">
    <property type="entry name" value="HOMEOBOX PROTEIN ARISTALESS"/>
    <property type="match status" value="1"/>
</dbReference>
<comment type="subcellular location">
    <subcellularLocation>
        <location evidence="1 5 6">Nucleus</location>
    </subcellularLocation>
</comment>
<evidence type="ECO:0000313" key="9">
    <source>
        <dbReference type="Proteomes" id="UP000694941"/>
    </source>
</evidence>
<keyword evidence="2 5" id="KW-0238">DNA-binding</keyword>
<dbReference type="Gene3D" id="1.10.10.60">
    <property type="entry name" value="Homeodomain-like"/>
    <property type="match status" value="1"/>
</dbReference>
<dbReference type="GeneID" id="106478079"/>
<keyword evidence="4 5" id="KW-0539">Nucleus</keyword>
<keyword evidence="3 5" id="KW-0371">Homeobox</keyword>
<evidence type="ECO:0000256" key="5">
    <source>
        <dbReference type="PROSITE-ProRule" id="PRU00108"/>
    </source>
</evidence>
<feature type="domain" description="Homeobox" evidence="8">
    <location>
        <begin position="72"/>
        <end position="132"/>
    </location>
</feature>
<dbReference type="RefSeq" id="XP_013794043.1">
    <property type="nucleotide sequence ID" value="XM_013938589.2"/>
</dbReference>
<organism evidence="9 10">
    <name type="scientific">Limulus polyphemus</name>
    <name type="common">Atlantic horseshoe crab</name>
    <dbReference type="NCBI Taxonomy" id="6850"/>
    <lineage>
        <taxon>Eukaryota</taxon>
        <taxon>Metazoa</taxon>
        <taxon>Ecdysozoa</taxon>
        <taxon>Arthropoda</taxon>
        <taxon>Chelicerata</taxon>
        <taxon>Merostomata</taxon>
        <taxon>Xiphosura</taxon>
        <taxon>Limulidae</taxon>
        <taxon>Limulus</taxon>
    </lineage>
</organism>
<dbReference type="Proteomes" id="UP000694941">
    <property type="component" value="Unplaced"/>
</dbReference>
<feature type="DNA-binding region" description="Homeobox" evidence="5">
    <location>
        <begin position="74"/>
        <end position="133"/>
    </location>
</feature>
<evidence type="ECO:0000256" key="3">
    <source>
        <dbReference type="ARBA" id="ARBA00023155"/>
    </source>
</evidence>
<dbReference type="InterPro" id="IPR017970">
    <property type="entry name" value="Homeobox_CS"/>
</dbReference>
<dbReference type="SMART" id="SM00389">
    <property type="entry name" value="HOX"/>
    <property type="match status" value="1"/>
</dbReference>
<reference evidence="10 11" key="1">
    <citation type="submission" date="2025-05" db="UniProtKB">
        <authorList>
            <consortium name="RefSeq"/>
        </authorList>
    </citation>
    <scope>IDENTIFICATION</scope>
    <source>
        <tissue evidence="10 11">Muscle</tissue>
    </source>
</reference>
<dbReference type="RefSeq" id="XP_022237301.1">
    <property type="nucleotide sequence ID" value="XM_022381593.1"/>
</dbReference>
<sequence length="302" mass="33406">MSNISMMGFPLTSNVITTPVTSNPANSVCLRDSMTGNVQVNTALDQNISVDATKSKTPKKKQGSGNTGENPPKKKKTRTTFTAFQLEGLELAFQRAPYPDVFAREELALGLSLSESRVQVWFQNRRAKWRKREPQRNTNFMQSGSASTFGTMLSTTTPTLPLLNNTIIDTWGFASSPYDFAFQTAPFSTSLYTGYSNNPHQNLSNDAGAAYYNSMLPTQSMNMTDVLLPNYRSSPTSDIQQKYFISEAYLGSLSSDQDKKTIALDMSDNSVSDNQRLTSMSHLLVKTKENTVSLLPSTDFLT</sequence>
<dbReference type="InterPro" id="IPR050649">
    <property type="entry name" value="Paired_Homeobox_TFs"/>
</dbReference>
<proteinExistence type="predicted"/>
<dbReference type="InterPro" id="IPR009057">
    <property type="entry name" value="Homeodomain-like_sf"/>
</dbReference>
<dbReference type="PROSITE" id="PS00027">
    <property type="entry name" value="HOMEOBOX_1"/>
    <property type="match status" value="1"/>
</dbReference>
<gene>
    <name evidence="10 11" type="primary">LOC106478079</name>
</gene>
<name>A0ABM1C4L5_LIMPO</name>
<dbReference type="InterPro" id="IPR001356">
    <property type="entry name" value="HD"/>
</dbReference>
<dbReference type="SUPFAM" id="SSF46689">
    <property type="entry name" value="Homeodomain-like"/>
    <property type="match status" value="1"/>
</dbReference>